<evidence type="ECO:0000256" key="1">
    <source>
        <dbReference type="ARBA" id="ARBA00004141"/>
    </source>
</evidence>
<keyword evidence="3 10" id="KW-0813">Transport</keyword>
<evidence type="ECO:0000256" key="2">
    <source>
        <dbReference type="ARBA" id="ARBA00009137"/>
    </source>
</evidence>
<organism evidence="12">
    <name type="scientific">Pichia angusta</name>
    <name type="common">Yeast</name>
    <name type="synonym">Hansenula polymorpha</name>
    <dbReference type="NCBI Taxonomy" id="870730"/>
    <lineage>
        <taxon>Eukaryota</taxon>
        <taxon>Fungi</taxon>
        <taxon>Dikarya</taxon>
        <taxon>Ascomycota</taxon>
        <taxon>Saccharomycotina</taxon>
        <taxon>Pichiomycetes</taxon>
        <taxon>Pichiales</taxon>
        <taxon>Pichiaceae</taxon>
        <taxon>Ogataea</taxon>
    </lineage>
</organism>
<evidence type="ECO:0000313" key="12">
    <source>
        <dbReference type="EMBL" id="CCE34942.1"/>
    </source>
</evidence>
<evidence type="ECO:0000256" key="3">
    <source>
        <dbReference type="ARBA" id="ARBA00022448"/>
    </source>
</evidence>
<dbReference type="GO" id="GO:0030007">
    <property type="term" value="P:intracellular potassium ion homeostasis"/>
    <property type="evidence" value="ECO:0007669"/>
    <property type="project" value="UniProtKB-UniRule"/>
</dbReference>
<evidence type="ECO:0000256" key="7">
    <source>
        <dbReference type="ARBA" id="ARBA00022989"/>
    </source>
</evidence>
<reference evidence="12" key="1">
    <citation type="submission" date="2011-10" db="EMBL/GenBank/DDBJ databases">
        <authorList>
            <person name="Siverio J."/>
        </authorList>
    </citation>
    <scope>NUCLEOTIDE SEQUENCE</scope>
</reference>
<feature type="transmembrane region" description="Helical" evidence="10">
    <location>
        <begin position="48"/>
        <end position="73"/>
    </location>
</feature>
<feature type="region of interest" description="Disordered" evidence="11">
    <location>
        <begin position="341"/>
        <end position="452"/>
    </location>
</feature>
<name>G8ZES8_PICAN</name>
<sequence length="1102" mass="125469">MRRQTLRQMPGRSLSVQSDMFGTKTFWFKARKQIYHIQAKLGPIVRKLIPNFLVAHYTYIVFWCIIGSILIYPKKNIKYIDALFFAAGASTQAGLNTVDTNNLSLYQQIVIYCVTMLTTPIFIHSAIVFLRLFWFEKSFDDIKEKSMQNFKMRRSATLAQFRTQTMDTSRSIHQNRTNTTGFQNKDYNTHNASEDLGTRLNKLNQQQQVEDREHKLDKIFEDEYTVPMSSSSGGSPETKNLEKGQDIELADLYASHNYPTDMGGVVHYSEPSDEEGAQEVQVPETRSKDIKFVDLPKPPNKRRNKDVEPRDLYMSISMMQQQRDNNIAEDESGPALVIQGPAERTGSKLPGHISRHEKEQKRKQLKKIKKMEKMQDEHPSAFSKPPKEKSIQFQDPARPRKGSTIKWESQVPVPVPEATEDESALSDEMNSSLEDAGDDPLANDDLSDEENGVGFRHVGRTQSHVMAMPNGKHGTKLDRRAHTFDVPVEKKSESHKKGVNIVKSPTFDKMLRKNMKDKYNRFTRIGRRFTSSRTGHFNAFTDDIETLSDNDLASLYSKSSKHAPSNYLSWTPTIGRNSTFVALTDEQKEELGGVEYRALKLLSTILVSYYIGFHLVGIICFVPFITKRMKYLNIIRSDGVAPAWWGFWYPQTCFNDLGITLTPDSMISFKENAFTLILGGFLIVAGNTGFPIFLRFIIWVLHRFSRPLTLYKESLAFLLEHPRRCFTLLFPSGPTWWLLFVLVVLNCIDWLLFIILDFNKSVLESVRPGYRVLDGLFQAISTRTAGLSVVDLSRLSPAVQVSYLVMMYISVMPLAISIRRTNVYEEQSLGVYFDNNDVSSTNNADDTNNSNQKGKSNQTISFIGTHLRKQLSFDLWFLFLGLFIICISEGGRLNQGDIHFTIFSCLFEITSAYGTVGLSLGYPNTTPSFCGQFNTLSKVVLIIMMVRGRHRGLPYAIDRAIMLETDKIKMRDDLQAHHTLRRAQTMASLPTYASSHHGPLLRVNTTRNEGFDTSNIWPFLKRKASAVAGEFRRSLQTRNYDSENEEALEFDDESVPSYNGYREAEHNETNVMDRNINERASLSPTGPASSAPSSKPNRHNSL</sequence>
<feature type="transmembrane region" description="Helical" evidence="10">
    <location>
        <begin position="871"/>
        <end position="888"/>
    </location>
</feature>
<keyword evidence="4 10" id="KW-0633">Potassium transport</keyword>
<dbReference type="PIRSF" id="PIRSF002450">
    <property type="entry name" value="K+_transpter_TRK"/>
    <property type="match status" value="1"/>
</dbReference>
<dbReference type="AlphaFoldDB" id="G8ZES8"/>
<keyword evidence="6 10" id="KW-0630">Potassium</keyword>
<dbReference type="PANTHER" id="PTHR31064">
    <property type="entry name" value="POTASSIUM TRANSPORT PROTEIN DDB_G0292412-RELATED"/>
    <property type="match status" value="1"/>
</dbReference>
<feature type="transmembrane region" description="Helical" evidence="10">
    <location>
        <begin position="110"/>
        <end position="134"/>
    </location>
</feature>
<feature type="compositionally biased region" description="Basic and acidic residues" evidence="11">
    <location>
        <begin position="285"/>
        <end position="294"/>
    </location>
</feature>
<feature type="compositionally biased region" description="Acidic residues" evidence="11">
    <location>
        <begin position="435"/>
        <end position="451"/>
    </location>
</feature>
<feature type="region of interest" description="Disordered" evidence="11">
    <location>
        <begin position="1042"/>
        <end position="1102"/>
    </location>
</feature>
<feature type="transmembrane region" description="Helical" evidence="10">
    <location>
        <begin position="736"/>
        <end position="758"/>
    </location>
</feature>
<keyword evidence="7 10" id="KW-1133">Transmembrane helix</keyword>
<feature type="compositionally biased region" description="Acidic residues" evidence="11">
    <location>
        <begin position="1042"/>
        <end position="1054"/>
    </location>
</feature>
<feature type="transmembrane region" description="Helical" evidence="10">
    <location>
        <begin position="676"/>
        <end position="701"/>
    </location>
</feature>
<evidence type="ECO:0000256" key="4">
    <source>
        <dbReference type="ARBA" id="ARBA00022538"/>
    </source>
</evidence>
<dbReference type="InterPro" id="IPR015958">
    <property type="entry name" value="Trk1_fungi"/>
</dbReference>
<gene>
    <name evidence="12" type="primary">TRK1</name>
</gene>
<comment type="similarity">
    <text evidence="2 10">Belongs to the TrkH potassium transport family.</text>
</comment>
<evidence type="ECO:0000256" key="6">
    <source>
        <dbReference type="ARBA" id="ARBA00022958"/>
    </source>
</evidence>
<evidence type="ECO:0000256" key="5">
    <source>
        <dbReference type="ARBA" id="ARBA00022692"/>
    </source>
</evidence>
<comment type="subcellular location">
    <subcellularLocation>
        <location evidence="1">Membrane</location>
        <topology evidence="1">Multi-pass membrane protein</topology>
    </subcellularLocation>
</comment>
<feature type="compositionally biased region" description="Basic and acidic residues" evidence="11">
    <location>
        <begin position="371"/>
        <end position="390"/>
    </location>
</feature>
<evidence type="ECO:0000256" key="10">
    <source>
        <dbReference type="PIRNR" id="PIRNR002450"/>
    </source>
</evidence>
<dbReference type="GO" id="GO:1990573">
    <property type="term" value="P:potassium ion import across plasma membrane"/>
    <property type="evidence" value="ECO:0007669"/>
    <property type="project" value="TreeGrafter"/>
</dbReference>
<reference evidence="12" key="2">
    <citation type="submission" date="2011-12" db="EMBL/GenBank/DDBJ databases">
        <title>K+ uptake systems in the yeast Hansenula polymorpha. Transcriptional and post-translational mechanisms involved in high- affinity K+ transporter regulation.</title>
        <authorList>
            <person name="Cabrera E."/>
            <person name="Alvarez M.C."/>
            <person name="Martin Y."/>
            <person name="Ramos J."/>
            <person name="Siverio J.M."/>
        </authorList>
    </citation>
    <scope>NUCLEOTIDE SEQUENCE</scope>
</reference>
<evidence type="ECO:0000256" key="8">
    <source>
        <dbReference type="ARBA" id="ARBA00023065"/>
    </source>
</evidence>
<accession>G8ZES8</accession>
<keyword evidence="8 10" id="KW-0406">Ion transport</keyword>
<dbReference type="NCBIfam" id="TIGR00934">
    <property type="entry name" value="2a38euk"/>
    <property type="match status" value="1"/>
</dbReference>
<feature type="transmembrane region" description="Helical" evidence="10">
    <location>
        <begin position="607"/>
        <end position="626"/>
    </location>
</feature>
<feature type="region of interest" description="Disordered" evidence="11">
    <location>
        <begin position="262"/>
        <end position="308"/>
    </location>
</feature>
<dbReference type="InterPro" id="IPR004773">
    <property type="entry name" value="K/Na_transp_Trk1/HKT1"/>
</dbReference>
<dbReference type="GO" id="GO:0140107">
    <property type="term" value="F:high-affinity potassium ion transmembrane transporter activity"/>
    <property type="evidence" value="ECO:0007669"/>
    <property type="project" value="TreeGrafter"/>
</dbReference>
<dbReference type="GO" id="GO:0005886">
    <property type="term" value="C:plasma membrane"/>
    <property type="evidence" value="ECO:0007669"/>
    <property type="project" value="InterPro"/>
</dbReference>
<comment type="caution">
    <text evidence="10">Lacks conserved residue(s) required for the propagation of feature annotation.</text>
</comment>
<dbReference type="PANTHER" id="PTHR31064:SF30">
    <property type="entry name" value="HIGH-AFFINITY POTASSIUM TRANSPORT PROTEIN-RELATED"/>
    <property type="match status" value="1"/>
</dbReference>
<keyword evidence="9 10" id="KW-0472">Membrane</keyword>
<feature type="compositionally biased region" description="Low complexity" evidence="11">
    <location>
        <begin position="1080"/>
        <end position="1094"/>
    </location>
</feature>
<evidence type="ECO:0000256" key="9">
    <source>
        <dbReference type="ARBA" id="ARBA00023136"/>
    </source>
</evidence>
<dbReference type="InterPro" id="IPR003445">
    <property type="entry name" value="Cat_transpt"/>
</dbReference>
<dbReference type="InterPro" id="IPR051143">
    <property type="entry name" value="TrkH_K-transport"/>
</dbReference>
<dbReference type="EMBL" id="HE605045">
    <property type="protein sequence ID" value="CCE34942.1"/>
    <property type="molecule type" value="Genomic_DNA"/>
</dbReference>
<evidence type="ECO:0000256" key="11">
    <source>
        <dbReference type="SAM" id="MobiDB-lite"/>
    </source>
</evidence>
<proteinExistence type="inferred from homology"/>
<dbReference type="Pfam" id="PF02386">
    <property type="entry name" value="TrkH"/>
    <property type="match status" value="1"/>
</dbReference>
<keyword evidence="5 10" id="KW-0812">Transmembrane</keyword>
<protein>
    <recommendedName>
        <fullName evidence="10">Potassium transport protein</fullName>
    </recommendedName>
</protein>